<keyword evidence="8 12" id="KW-0675">Receptor</keyword>
<dbReference type="EMBL" id="JARJCM010000285">
    <property type="protein sequence ID" value="KAJ7019739.1"/>
    <property type="molecule type" value="Genomic_DNA"/>
</dbReference>
<dbReference type="AlphaFoldDB" id="A0AAD6S2N5"/>
<sequence>MVYFYYGPPNWGFLDVRIRWLFSYHNPPSRGISRRGIPGPCLYMIWTALACMVFFVDSIVWSGNIIDWSPAWCDLSTHFLNGFNLAIPACSLCINRRLYQIASVRTVTKTASDKRRAILIDLAIGLGLPLLQIPLQYIVQTPVAIVLFHLPPILVGCVSAVYCVLSIKSFYHSRAQFKELLSSNKNLNLNRYVRLMCLASTDLMFTIPLAIWTLWPVDLWADTHSNFSRVVSVPGIFWRTEPYTVASLETTRWATIACALLFFGYFGFADEAIKNYRTAFNSVAKRMGYSTATMSSSGVLSSGSNSKYPPMNSHGRTATLPVFIRKETAQKRDSFDSFSDMSASFGALDYVDKRSPSPAPVPPRPSAPSPSATSAACSPTTRRATIPPTPPPDLVGVRRAPQRRGHTPPRRTRSNLLLHRSSAYIVPPEPAHTRTGAAPDVPLPIHPHATDAADIV</sequence>
<dbReference type="Pfam" id="PF02076">
    <property type="entry name" value="STE3"/>
    <property type="match status" value="1"/>
</dbReference>
<keyword evidence="3" id="KW-0589">Pheromone response</keyword>
<keyword evidence="4 11" id="KW-0812">Transmembrane</keyword>
<feature type="region of interest" description="Disordered" evidence="10">
    <location>
        <begin position="353"/>
        <end position="414"/>
    </location>
</feature>
<dbReference type="GO" id="GO:0005886">
    <property type="term" value="C:plasma membrane"/>
    <property type="evidence" value="ECO:0007669"/>
    <property type="project" value="TreeGrafter"/>
</dbReference>
<evidence type="ECO:0000256" key="7">
    <source>
        <dbReference type="ARBA" id="ARBA00023136"/>
    </source>
</evidence>
<reference evidence="12" key="1">
    <citation type="submission" date="2023-03" db="EMBL/GenBank/DDBJ databases">
        <title>Massive genome expansion in bonnet fungi (Mycena s.s.) driven by repeated elements and novel gene families across ecological guilds.</title>
        <authorList>
            <consortium name="Lawrence Berkeley National Laboratory"/>
            <person name="Harder C.B."/>
            <person name="Miyauchi S."/>
            <person name="Viragh M."/>
            <person name="Kuo A."/>
            <person name="Thoen E."/>
            <person name="Andreopoulos B."/>
            <person name="Lu D."/>
            <person name="Skrede I."/>
            <person name="Drula E."/>
            <person name="Henrissat B."/>
            <person name="Morin E."/>
            <person name="Kohler A."/>
            <person name="Barry K."/>
            <person name="LaButti K."/>
            <person name="Morin E."/>
            <person name="Salamov A."/>
            <person name="Lipzen A."/>
            <person name="Mereny Z."/>
            <person name="Hegedus B."/>
            <person name="Baldrian P."/>
            <person name="Stursova M."/>
            <person name="Weitz H."/>
            <person name="Taylor A."/>
            <person name="Grigoriev I.V."/>
            <person name="Nagy L.G."/>
            <person name="Martin F."/>
            <person name="Kauserud H."/>
        </authorList>
    </citation>
    <scope>NUCLEOTIDE SEQUENCE</scope>
    <source>
        <strain evidence="12">CBHHK200</strain>
    </source>
</reference>
<evidence type="ECO:0000256" key="8">
    <source>
        <dbReference type="ARBA" id="ARBA00023170"/>
    </source>
</evidence>
<dbReference type="CDD" id="cd14966">
    <property type="entry name" value="7tmD_STE3"/>
    <property type="match status" value="1"/>
</dbReference>
<keyword evidence="6" id="KW-0297">G-protein coupled receptor</keyword>
<dbReference type="Proteomes" id="UP001218188">
    <property type="component" value="Unassembled WGS sequence"/>
</dbReference>
<dbReference type="PANTHER" id="PTHR28097">
    <property type="entry name" value="PHEROMONE A FACTOR RECEPTOR"/>
    <property type="match status" value="1"/>
</dbReference>
<evidence type="ECO:0000256" key="6">
    <source>
        <dbReference type="ARBA" id="ARBA00023040"/>
    </source>
</evidence>
<organism evidence="12 13">
    <name type="scientific">Mycena alexandri</name>
    <dbReference type="NCBI Taxonomy" id="1745969"/>
    <lineage>
        <taxon>Eukaryota</taxon>
        <taxon>Fungi</taxon>
        <taxon>Dikarya</taxon>
        <taxon>Basidiomycota</taxon>
        <taxon>Agaricomycotina</taxon>
        <taxon>Agaricomycetes</taxon>
        <taxon>Agaricomycetidae</taxon>
        <taxon>Agaricales</taxon>
        <taxon>Marasmiineae</taxon>
        <taxon>Mycenaceae</taxon>
        <taxon>Mycena</taxon>
    </lineage>
</organism>
<proteinExistence type="inferred from homology"/>
<feature type="compositionally biased region" description="Low complexity" evidence="10">
    <location>
        <begin position="369"/>
        <end position="386"/>
    </location>
</feature>
<evidence type="ECO:0000256" key="1">
    <source>
        <dbReference type="ARBA" id="ARBA00004141"/>
    </source>
</evidence>
<feature type="compositionally biased region" description="Basic residues" evidence="10">
    <location>
        <begin position="400"/>
        <end position="413"/>
    </location>
</feature>
<dbReference type="GO" id="GO:0000750">
    <property type="term" value="P:pheromone-dependent signal transduction involved in conjugation with cellular fusion"/>
    <property type="evidence" value="ECO:0007669"/>
    <property type="project" value="TreeGrafter"/>
</dbReference>
<keyword evidence="7 11" id="KW-0472">Membrane</keyword>
<feature type="transmembrane region" description="Helical" evidence="11">
    <location>
        <begin position="118"/>
        <end position="139"/>
    </location>
</feature>
<keyword evidence="13" id="KW-1185">Reference proteome</keyword>
<comment type="subcellular location">
    <subcellularLocation>
        <location evidence="1">Membrane</location>
        <topology evidence="1">Multi-pass membrane protein</topology>
    </subcellularLocation>
</comment>
<comment type="caution">
    <text evidence="12">The sequence shown here is derived from an EMBL/GenBank/DDBJ whole genome shotgun (WGS) entry which is preliminary data.</text>
</comment>
<dbReference type="PRINTS" id="PR00899">
    <property type="entry name" value="GPCRSTE3"/>
</dbReference>
<feature type="transmembrane region" description="Helical" evidence="11">
    <location>
        <begin position="43"/>
        <end position="66"/>
    </location>
</feature>
<keyword evidence="9" id="KW-0807">Transducer</keyword>
<evidence type="ECO:0000313" key="12">
    <source>
        <dbReference type="EMBL" id="KAJ7019739.1"/>
    </source>
</evidence>
<protein>
    <submittedName>
        <fullName evidence="12">Pheromone A receptor-domain-containing protein</fullName>
    </submittedName>
</protein>
<dbReference type="PANTHER" id="PTHR28097:SF1">
    <property type="entry name" value="PHEROMONE A FACTOR RECEPTOR"/>
    <property type="match status" value="1"/>
</dbReference>
<feature type="compositionally biased region" description="Pro residues" evidence="10">
    <location>
        <begin position="357"/>
        <end position="368"/>
    </location>
</feature>
<feature type="transmembrane region" description="Helical" evidence="11">
    <location>
        <begin position="78"/>
        <end position="98"/>
    </location>
</feature>
<dbReference type="InterPro" id="IPR001499">
    <property type="entry name" value="GPCR_STE3"/>
</dbReference>
<accession>A0AAD6S2N5</accession>
<evidence type="ECO:0000256" key="2">
    <source>
        <dbReference type="ARBA" id="ARBA00011085"/>
    </source>
</evidence>
<evidence type="ECO:0000256" key="4">
    <source>
        <dbReference type="ARBA" id="ARBA00022692"/>
    </source>
</evidence>
<evidence type="ECO:0000256" key="9">
    <source>
        <dbReference type="ARBA" id="ARBA00023224"/>
    </source>
</evidence>
<keyword evidence="5 11" id="KW-1133">Transmembrane helix</keyword>
<feature type="transmembrane region" description="Helical" evidence="11">
    <location>
        <begin position="250"/>
        <end position="268"/>
    </location>
</feature>
<evidence type="ECO:0000256" key="3">
    <source>
        <dbReference type="ARBA" id="ARBA00022507"/>
    </source>
</evidence>
<name>A0AAD6S2N5_9AGAR</name>
<comment type="similarity">
    <text evidence="2">Belongs to the G-protein coupled receptor 4 family.</text>
</comment>
<gene>
    <name evidence="12" type="ORF">C8F04DRAFT_1321268</name>
</gene>
<evidence type="ECO:0000313" key="13">
    <source>
        <dbReference type="Proteomes" id="UP001218188"/>
    </source>
</evidence>
<feature type="transmembrane region" description="Helical" evidence="11">
    <location>
        <begin position="192"/>
        <end position="215"/>
    </location>
</feature>
<evidence type="ECO:0000256" key="5">
    <source>
        <dbReference type="ARBA" id="ARBA00022989"/>
    </source>
</evidence>
<evidence type="ECO:0000256" key="11">
    <source>
        <dbReference type="SAM" id="Phobius"/>
    </source>
</evidence>
<feature type="transmembrane region" description="Helical" evidence="11">
    <location>
        <begin position="145"/>
        <end position="171"/>
    </location>
</feature>
<evidence type="ECO:0000256" key="10">
    <source>
        <dbReference type="SAM" id="MobiDB-lite"/>
    </source>
</evidence>
<dbReference type="GO" id="GO:0004932">
    <property type="term" value="F:mating-type factor pheromone receptor activity"/>
    <property type="evidence" value="ECO:0007669"/>
    <property type="project" value="InterPro"/>
</dbReference>